<organism evidence="2 3">
    <name type="scientific">Halteria grandinella</name>
    <dbReference type="NCBI Taxonomy" id="5974"/>
    <lineage>
        <taxon>Eukaryota</taxon>
        <taxon>Sar</taxon>
        <taxon>Alveolata</taxon>
        <taxon>Ciliophora</taxon>
        <taxon>Intramacronucleata</taxon>
        <taxon>Spirotrichea</taxon>
        <taxon>Stichotrichia</taxon>
        <taxon>Sporadotrichida</taxon>
        <taxon>Halteriidae</taxon>
        <taxon>Halteria</taxon>
    </lineage>
</organism>
<gene>
    <name evidence="2" type="ORF">FGO68_gene15082</name>
</gene>
<comment type="caution">
    <text evidence="2">The sequence shown here is derived from an EMBL/GenBank/DDBJ whole genome shotgun (WGS) entry which is preliminary data.</text>
</comment>
<evidence type="ECO:0000313" key="2">
    <source>
        <dbReference type="EMBL" id="TNV79503.1"/>
    </source>
</evidence>
<dbReference type="PROSITE" id="PS51257">
    <property type="entry name" value="PROKAR_LIPOPROTEIN"/>
    <property type="match status" value="1"/>
</dbReference>
<dbReference type="AlphaFoldDB" id="A0A8J8T2X5"/>
<name>A0A8J8T2X5_HALGN</name>
<keyword evidence="1" id="KW-1133">Transmembrane helix</keyword>
<feature type="transmembrane region" description="Helical" evidence="1">
    <location>
        <begin position="24"/>
        <end position="43"/>
    </location>
</feature>
<dbReference type="Proteomes" id="UP000785679">
    <property type="component" value="Unassembled WGS sequence"/>
</dbReference>
<keyword evidence="1" id="KW-0472">Membrane</keyword>
<evidence type="ECO:0000256" key="1">
    <source>
        <dbReference type="SAM" id="Phobius"/>
    </source>
</evidence>
<evidence type="ECO:0000313" key="3">
    <source>
        <dbReference type="Proteomes" id="UP000785679"/>
    </source>
</evidence>
<reference evidence="2" key="1">
    <citation type="submission" date="2019-06" db="EMBL/GenBank/DDBJ databases">
        <authorList>
            <person name="Zheng W."/>
        </authorList>
    </citation>
    <scope>NUCLEOTIDE SEQUENCE</scope>
    <source>
        <strain evidence="2">QDHG01</strain>
    </source>
</reference>
<sequence>MLGSKCQVRTLSKWWSQLSPKRKAIFFIPGGVACNVLASTLIYEGGTSFLLKAQVDYSLGVKPAELMGCISLAMLLLLLAA</sequence>
<keyword evidence="1" id="KW-0812">Transmembrane</keyword>
<proteinExistence type="predicted"/>
<keyword evidence="3" id="KW-1185">Reference proteome</keyword>
<accession>A0A8J8T2X5</accession>
<feature type="transmembrane region" description="Helical" evidence="1">
    <location>
        <begin position="63"/>
        <end position="80"/>
    </location>
</feature>
<dbReference type="EMBL" id="RRYP01008835">
    <property type="protein sequence ID" value="TNV79503.1"/>
    <property type="molecule type" value="Genomic_DNA"/>
</dbReference>
<protein>
    <submittedName>
        <fullName evidence="2">Uncharacterized protein</fullName>
    </submittedName>
</protein>